<dbReference type="InterPro" id="IPR036388">
    <property type="entry name" value="WH-like_DNA-bd_sf"/>
</dbReference>
<dbReference type="PANTHER" id="PTHR33164:SF43">
    <property type="entry name" value="HTH-TYPE TRANSCRIPTIONAL REPRESSOR YETL"/>
    <property type="match status" value="1"/>
</dbReference>
<dbReference type="InterPro" id="IPR036390">
    <property type="entry name" value="WH_DNA-bd_sf"/>
</dbReference>
<comment type="caution">
    <text evidence="1">The sequence shown here is derived from an EMBL/GenBank/DDBJ whole genome shotgun (WGS) entry which is preliminary data.</text>
</comment>
<dbReference type="Gene3D" id="1.10.10.10">
    <property type="entry name" value="Winged helix-like DNA-binding domain superfamily/Winged helix DNA-binding domain"/>
    <property type="match status" value="1"/>
</dbReference>
<accession>A0A5C4WIW4</accession>
<sequence>MSTMSRPLPPFMQLQHLIRVQLREALANLDLTPEQSTVLNLVAATPGISSAELARLLHVTPQTMHKIVTELGRRSLLEMHPRPGHGRILGAELTARGQTLKGQADVFAQAVEDRMVADLDAHQRRQLASLLQQCVTTIGGPSSG</sequence>
<evidence type="ECO:0000313" key="1">
    <source>
        <dbReference type="EMBL" id="KAB8194270.1"/>
    </source>
</evidence>
<organism evidence="1 2">
    <name type="scientific">Nonomuraea phyllanthi</name>
    <dbReference type="NCBI Taxonomy" id="2219224"/>
    <lineage>
        <taxon>Bacteria</taxon>
        <taxon>Bacillati</taxon>
        <taxon>Actinomycetota</taxon>
        <taxon>Actinomycetes</taxon>
        <taxon>Streptosporangiales</taxon>
        <taxon>Streptosporangiaceae</taxon>
        <taxon>Nonomuraea</taxon>
    </lineage>
</organism>
<dbReference type="EMBL" id="VDLX02000006">
    <property type="protein sequence ID" value="KAB8194270.1"/>
    <property type="molecule type" value="Genomic_DNA"/>
</dbReference>
<dbReference type="GO" id="GO:0006950">
    <property type="term" value="P:response to stress"/>
    <property type="evidence" value="ECO:0007669"/>
    <property type="project" value="TreeGrafter"/>
</dbReference>
<dbReference type="OrthoDB" id="3177763at2"/>
<evidence type="ECO:0000313" key="2">
    <source>
        <dbReference type="Proteomes" id="UP000312512"/>
    </source>
</evidence>
<protein>
    <submittedName>
        <fullName evidence="1">MarR family transcriptional regulator</fullName>
    </submittedName>
</protein>
<dbReference type="PROSITE" id="PS50995">
    <property type="entry name" value="HTH_MARR_2"/>
    <property type="match status" value="1"/>
</dbReference>
<name>A0A5C4WIW4_9ACTN</name>
<dbReference type="InterPro" id="IPR000835">
    <property type="entry name" value="HTH_MarR-typ"/>
</dbReference>
<reference evidence="1 2" key="1">
    <citation type="submission" date="2019-10" db="EMBL/GenBank/DDBJ databases">
        <title>Nonomuraea sp. nov., isolated from Phyllanthus amarus.</title>
        <authorList>
            <person name="Klykleung N."/>
            <person name="Tanasupawat S."/>
        </authorList>
    </citation>
    <scope>NUCLEOTIDE SEQUENCE [LARGE SCALE GENOMIC DNA]</scope>
    <source>
        <strain evidence="1 2">PA1-10</strain>
    </source>
</reference>
<gene>
    <name evidence="1" type="ORF">FH608_019120</name>
</gene>
<dbReference type="SMART" id="SM00347">
    <property type="entry name" value="HTH_MARR"/>
    <property type="match status" value="1"/>
</dbReference>
<dbReference type="Pfam" id="PF12802">
    <property type="entry name" value="MarR_2"/>
    <property type="match status" value="1"/>
</dbReference>
<keyword evidence="2" id="KW-1185">Reference proteome</keyword>
<dbReference type="AlphaFoldDB" id="A0A5C4WIW4"/>
<proteinExistence type="predicted"/>
<dbReference type="Proteomes" id="UP000312512">
    <property type="component" value="Unassembled WGS sequence"/>
</dbReference>
<dbReference type="PANTHER" id="PTHR33164">
    <property type="entry name" value="TRANSCRIPTIONAL REGULATOR, MARR FAMILY"/>
    <property type="match status" value="1"/>
</dbReference>
<dbReference type="SUPFAM" id="SSF46785">
    <property type="entry name" value="Winged helix' DNA-binding domain"/>
    <property type="match status" value="1"/>
</dbReference>
<dbReference type="GO" id="GO:0003700">
    <property type="term" value="F:DNA-binding transcription factor activity"/>
    <property type="evidence" value="ECO:0007669"/>
    <property type="project" value="InterPro"/>
</dbReference>
<dbReference type="InterPro" id="IPR039422">
    <property type="entry name" value="MarR/SlyA-like"/>
</dbReference>